<protein>
    <submittedName>
        <fullName evidence="2">Uncharacterized protein</fullName>
    </submittedName>
</protein>
<gene>
    <name evidence="2" type="ORF">NDU88_001010</name>
</gene>
<organism evidence="2 3">
    <name type="scientific">Pleurodeles waltl</name>
    <name type="common">Iberian ribbed newt</name>
    <dbReference type="NCBI Taxonomy" id="8319"/>
    <lineage>
        <taxon>Eukaryota</taxon>
        <taxon>Metazoa</taxon>
        <taxon>Chordata</taxon>
        <taxon>Craniata</taxon>
        <taxon>Vertebrata</taxon>
        <taxon>Euteleostomi</taxon>
        <taxon>Amphibia</taxon>
        <taxon>Batrachia</taxon>
        <taxon>Caudata</taxon>
        <taxon>Salamandroidea</taxon>
        <taxon>Salamandridae</taxon>
        <taxon>Pleurodelinae</taxon>
        <taxon>Pleurodeles</taxon>
    </lineage>
</organism>
<evidence type="ECO:0000313" key="3">
    <source>
        <dbReference type="Proteomes" id="UP001066276"/>
    </source>
</evidence>
<name>A0AAV7WKJ6_PLEWA</name>
<sequence>MQPRGRTDEHRPVDHTTVRYGSTVAQQPVGEPSHFRLPLPDTVVSGSPDPGRPSRAERCGQDPPELRASATSGSRDPGPVGVAYY</sequence>
<feature type="compositionally biased region" description="Basic and acidic residues" evidence="1">
    <location>
        <begin position="1"/>
        <end position="17"/>
    </location>
</feature>
<evidence type="ECO:0000256" key="1">
    <source>
        <dbReference type="SAM" id="MobiDB-lite"/>
    </source>
</evidence>
<evidence type="ECO:0000313" key="2">
    <source>
        <dbReference type="EMBL" id="KAJ1213372.1"/>
    </source>
</evidence>
<comment type="caution">
    <text evidence="2">The sequence shown here is derived from an EMBL/GenBank/DDBJ whole genome shotgun (WGS) entry which is preliminary data.</text>
</comment>
<accession>A0AAV7WKJ6</accession>
<feature type="region of interest" description="Disordered" evidence="1">
    <location>
        <begin position="1"/>
        <end position="85"/>
    </location>
</feature>
<dbReference type="Proteomes" id="UP001066276">
    <property type="component" value="Chromosome 1_1"/>
</dbReference>
<dbReference type="EMBL" id="JANPWB010000001">
    <property type="protein sequence ID" value="KAJ1213372.1"/>
    <property type="molecule type" value="Genomic_DNA"/>
</dbReference>
<keyword evidence="3" id="KW-1185">Reference proteome</keyword>
<proteinExistence type="predicted"/>
<dbReference type="AlphaFoldDB" id="A0AAV7WKJ6"/>
<reference evidence="2" key="1">
    <citation type="journal article" date="2022" name="bioRxiv">
        <title>Sequencing and chromosome-scale assembly of the giantPleurodeles waltlgenome.</title>
        <authorList>
            <person name="Brown T."/>
            <person name="Elewa A."/>
            <person name="Iarovenko S."/>
            <person name="Subramanian E."/>
            <person name="Araus A.J."/>
            <person name="Petzold A."/>
            <person name="Susuki M."/>
            <person name="Suzuki K.-i.T."/>
            <person name="Hayashi T."/>
            <person name="Toyoda A."/>
            <person name="Oliveira C."/>
            <person name="Osipova E."/>
            <person name="Leigh N.D."/>
            <person name="Simon A."/>
            <person name="Yun M.H."/>
        </authorList>
    </citation>
    <scope>NUCLEOTIDE SEQUENCE</scope>
    <source>
        <strain evidence="2">20211129_DDA</strain>
        <tissue evidence="2">Liver</tissue>
    </source>
</reference>